<reference evidence="1 2" key="1">
    <citation type="journal article" date="2009" name="Int. J. Syst. Evol. Microbiol.">
        <title>Paenibacillus contaminans sp. nov., isolated from a contaminated laboratory plate.</title>
        <authorList>
            <person name="Chou J.H."/>
            <person name="Lee J.H."/>
            <person name="Lin M.C."/>
            <person name="Chang P.S."/>
            <person name="Arun A.B."/>
            <person name="Young C.C."/>
            <person name="Chen W.M."/>
        </authorList>
    </citation>
    <scope>NUCLEOTIDE SEQUENCE [LARGE SCALE GENOMIC DNA]</scope>
    <source>
        <strain evidence="1 2">CKOBP-6</strain>
    </source>
</reference>
<proteinExistence type="predicted"/>
<evidence type="ECO:0000313" key="1">
    <source>
        <dbReference type="EMBL" id="RAV16726.1"/>
    </source>
</evidence>
<dbReference type="EMBL" id="QMFB01000020">
    <property type="protein sequence ID" value="RAV16726.1"/>
    <property type="molecule type" value="Genomic_DNA"/>
</dbReference>
<evidence type="ECO:0000313" key="2">
    <source>
        <dbReference type="Proteomes" id="UP000250369"/>
    </source>
</evidence>
<accession>A0A329MC54</accession>
<dbReference type="AlphaFoldDB" id="A0A329MC54"/>
<sequence>MDSFALSGVRAQFIKVHILAEEGKGVFPLRLLQLDARAYAVDASVGSQLPVLVGFRSGDIVPETGALEDWGSTATFAIDKRESIGWLL</sequence>
<keyword evidence="2" id="KW-1185">Reference proteome</keyword>
<dbReference type="Proteomes" id="UP000250369">
    <property type="component" value="Unassembled WGS sequence"/>
</dbReference>
<name>A0A329MC54_9BACL</name>
<protein>
    <submittedName>
        <fullName evidence="1">Uncharacterized protein</fullName>
    </submittedName>
</protein>
<comment type="caution">
    <text evidence="1">The sequence shown here is derived from an EMBL/GenBank/DDBJ whole genome shotgun (WGS) entry which is preliminary data.</text>
</comment>
<dbReference type="RefSeq" id="WP_113034386.1">
    <property type="nucleotide sequence ID" value="NZ_QMFB01000020.1"/>
</dbReference>
<organism evidence="1 2">
    <name type="scientific">Paenibacillus contaminans</name>
    <dbReference type="NCBI Taxonomy" id="450362"/>
    <lineage>
        <taxon>Bacteria</taxon>
        <taxon>Bacillati</taxon>
        <taxon>Bacillota</taxon>
        <taxon>Bacilli</taxon>
        <taxon>Bacillales</taxon>
        <taxon>Paenibacillaceae</taxon>
        <taxon>Paenibacillus</taxon>
    </lineage>
</organism>
<gene>
    <name evidence="1" type="ORF">DQG23_28235</name>
</gene>